<dbReference type="PROSITE" id="PS00134">
    <property type="entry name" value="TRYPSIN_HIS"/>
    <property type="match status" value="1"/>
</dbReference>
<dbReference type="SUPFAM" id="SSF50494">
    <property type="entry name" value="Trypsin-like serine proteases"/>
    <property type="match status" value="1"/>
</dbReference>
<dbReference type="InterPro" id="IPR018114">
    <property type="entry name" value="TRYPSIN_HIS"/>
</dbReference>
<evidence type="ECO:0000259" key="4">
    <source>
        <dbReference type="PROSITE" id="PS50240"/>
    </source>
</evidence>
<keyword evidence="3" id="KW-0732">Signal</keyword>
<dbReference type="PANTHER" id="PTHR24276">
    <property type="entry name" value="POLYSERASE-RELATED"/>
    <property type="match status" value="1"/>
</dbReference>
<proteinExistence type="inferred from homology"/>
<evidence type="ECO:0000313" key="5">
    <source>
        <dbReference type="EMBL" id="GAA2589090.1"/>
    </source>
</evidence>
<keyword evidence="6" id="KW-1185">Reference proteome</keyword>
<evidence type="ECO:0000313" key="6">
    <source>
        <dbReference type="Proteomes" id="UP001501509"/>
    </source>
</evidence>
<gene>
    <name evidence="5" type="ORF">GCM10010411_22480</name>
</gene>
<accession>A0ABN3PM67</accession>
<dbReference type="SMART" id="SM00020">
    <property type="entry name" value="Tryp_SPc"/>
    <property type="match status" value="1"/>
</dbReference>
<dbReference type="InterPro" id="IPR001254">
    <property type="entry name" value="Trypsin_dom"/>
</dbReference>
<dbReference type="RefSeq" id="WP_344540237.1">
    <property type="nucleotide sequence ID" value="NZ_BAAATD010000002.1"/>
</dbReference>
<keyword evidence="5" id="KW-0378">Hydrolase</keyword>
<dbReference type="EMBL" id="BAAATD010000002">
    <property type="protein sequence ID" value="GAA2589090.1"/>
    <property type="molecule type" value="Genomic_DNA"/>
</dbReference>
<feature type="domain" description="Peptidase S1" evidence="4">
    <location>
        <begin position="29"/>
        <end position="250"/>
    </location>
</feature>
<evidence type="ECO:0000256" key="1">
    <source>
        <dbReference type="ARBA" id="ARBA00007664"/>
    </source>
</evidence>
<dbReference type="InterPro" id="IPR043504">
    <property type="entry name" value="Peptidase_S1_PA_chymotrypsin"/>
</dbReference>
<feature type="signal peptide" evidence="3">
    <location>
        <begin position="1"/>
        <end position="28"/>
    </location>
</feature>
<comment type="caution">
    <text evidence="5">The sequence shown here is derived from an EMBL/GenBank/DDBJ whole genome shotgun (WGS) entry which is preliminary data.</text>
</comment>
<dbReference type="PROSITE" id="PS50240">
    <property type="entry name" value="TRYPSIN_DOM"/>
    <property type="match status" value="1"/>
</dbReference>
<sequence length="250" mass="26078">MRLPALRRVLASLTAAAAVTALASPASAIVGGTPVRASAHPWLAAVGSPLFFARPSGQFCGGSLIKPDRLLTAAHCVSMFRSVPGLLTVTFGRSDLVGRDGETVGVRAVRIHPKFRESRFRDETVLHHDLAVLTLARPVARPAVALGAPGAERSGLALGWGMRSVNDLLNTRLRAVPMPLPGDAACRRAYAGSYDPADMLCAGSVKADTCRFDSGGPLLVRGRLAGVVSWGYGCGKAGYPGVFARVADLP</sequence>
<feature type="chain" id="PRO_5045470530" evidence="3">
    <location>
        <begin position="29"/>
        <end position="250"/>
    </location>
</feature>
<dbReference type="GO" id="GO:0008233">
    <property type="term" value="F:peptidase activity"/>
    <property type="evidence" value="ECO:0007669"/>
    <property type="project" value="UniProtKB-KW"/>
</dbReference>
<dbReference type="Gene3D" id="2.40.10.10">
    <property type="entry name" value="Trypsin-like serine proteases"/>
    <property type="match status" value="1"/>
</dbReference>
<comment type="similarity">
    <text evidence="1">Belongs to the peptidase S1 family.</text>
</comment>
<dbReference type="Pfam" id="PF00089">
    <property type="entry name" value="Trypsin"/>
    <property type="match status" value="1"/>
</dbReference>
<evidence type="ECO:0000256" key="3">
    <source>
        <dbReference type="SAM" id="SignalP"/>
    </source>
</evidence>
<dbReference type="PRINTS" id="PR00722">
    <property type="entry name" value="CHYMOTRYPSIN"/>
</dbReference>
<dbReference type="InterPro" id="IPR001314">
    <property type="entry name" value="Peptidase_S1A"/>
</dbReference>
<dbReference type="GO" id="GO:0006508">
    <property type="term" value="P:proteolysis"/>
    <property type="evidence" value="ECO:0007669"/>
    <property type="project" value="UniProtKB-KW"/>
</dbReference>
<dbReference type="PANTHER" id="PTHR24276:SF98">
    <property type="entry name" value="FI18310P1-RELATED"/>
    <property type="match status" value="1"/>
</dbReference>
<keyword evidence="5" id="KW-0645">Protease</keyword>
<keyword evidence="2" id="KW-1015">Disulfide bond</keyword>
<dbReference type="CDD" id="cd00190">
    <property type="entry name" value="Tryp_SPc"/>
    <property type="match status" value="1"/>
</dbReference>
<evidence type="ECO:0000256" key="2">
    <source>
        <dbReference type="ARBA" id="ARBA00023157"/>
    </source>
</evidence>
<name>A0ABN3PM67_9ACTN</name>
<organism evidence="5 6">
    <name type="scientific">Actinomadura fulvescens</name>
    <dbReference type="NCBI Taxonomy" id="46160"/>
    <lineage>
        <taxon>Bacteria</taxon>
        <taxon>Bacillati</taxon>
        <taxon>Actinomycetota</taxon>
        <taxon>Actinomycetes</taxon>
        <taxon>Streptosporangiales</taxon>
        <taxon>Thermomonosporaceae</taxon>
        <taxon>Actinomadura</taxon>
    </lineage>
</organism>
<dbReference type="Proteomes" id="UP001501509">
    <property type="component" value="Unassembled WGS sequence"/>
</dbReference>
<dbReference type="InterPro" id="IPR009003">
    <property type="entry name" value="Peptidase_S1_PA"/>
</dbReference>
<protein>
    <submittedName>
        <fullName evidence="5">Serine protease</fullName>
    </submittedName>
</protein>
<reference evidence="5 6" key="1">
    <citation type="journal article" date="2019" name="Int. J. Syst. Evol. Microbiol.">
        <title>The Global Catalogue of Microorganisms (GCM) 10K type strain sequencing project: providing services to taxonomists for standard genome sequencing and annotation.</title>
        <authorList>
            <consortium name="The Broad Institute Genomics Platform"/>
            <consortium name="The Broad Institute Genome Sequencing Center for Infectious Disease"/>
            <person name="Wu L."/>
            <person name="Ma J."/>
        </authorList>
    </citation>
    <scope>NUCLEOTIDE SEQUENCE [LARGE SCALE GENOMIC DNA]</scope>
    <source>
        <strain evidence="5 6">JCM 6833</strain>
    </source>
</reference>
<dbReference type="InterPro" id="IPR050430">
    <property type="entry name" value="Peptidase_S1"/>
</dbReference>